<gene>
    <name evidence="2" type="ORF">TPC1_11576</name>
</gene>
<dbReference type="InterPro" id="IPR011009">
    <property type="entry name" value="Kinase-like_dom_sf"/>
</dbReference>
<evidence type="ECO:0000313" key="2">
    <source>
        <dbReference type="EMBL" id="JAP95435.1"/>
    </source>
</evidence>
<keyword evidence="2" id="KW-0808">Transferase</keyword>
<sequence>QKVIITNMAQQPVITSINERFDVQVIDGQVTLPGKDKKTNEPVLVRLYTLKEYIPQSFNHPNVQPIIDKVECTIKDTKYVAIITPYYEKSVRQFSAQKQICNKWFKQVTEIVAFFHNQNMPVQTIQMEDLMLDAQNNVMFESTALVPNEHPEPEEGQIPPHFFVAPEVIKENKLTRASDIWGLACIYYEMITGAHPFIDEPRKAIEKVMKNEYQPLKGTAYPQIEAILPRMMDPDFNKRPKIAEVVAVIKTIQ</sequence>
<dbReference type="Pfam" id="PF00069">
    <property type="entry name" value="Pkinase"/>
    <property type="match status" value="1"/>
</dbReference>
<protein>
    <submittedName>
        <fullName evidence="2">MAPKK kinase</fullName>
    </submittedName>
</protein>
<name>A0A146KIM8_9EUKA</name>
<dbReference type="SUPFAM" id="SSF56112">
    <property type="entry name" value="Protein kinase-like (PK-like)"/>
    <property type="match status" value="1"/>
</dbReference>
<dbReference type="PANTHER" id="PTHR24362:SF309">
    <property type="entry name" value="PROTEIN KINASE DOMAIN-CONTAINING PROTEIN"/>
    <property type="match status" value="1"/>
</dbReference>
<keyword evidence="2" id="KW-0418">Kinase</keyword>
<dbReference type="InterPro" id="IPR000719">
    <property type="entry name" value="Prot_kinase_dom"/>
</dbReference>
<dbReference type="Gene3D" id="1.10.510.10">
    <property type="entry name" value="Transferase(Phosphotransferase) domain 1"/>
    <property type="match status" value="1"/>
</dbReference>
<feature type="non-terminal residue" evidence="2">
    <location>
        <position position="1"/>
    </location>
</feature>
<dbReference type="SMART" id="SM00220">
    <property type="entry name" value="S_TKc"/>
    <property type="match status" value="1"/>
</dbReference>
<dbReference type="GO" id="GO:0005524">
    <property type="term" value="F:ATP binding"/>
    <property type="evidence" value="ECO:0007669"/>
    <property type="project" value="InterPro"/>
</dbReference>
<proteinExistence type="predicted"/>
<organism evidence="2">
    <name type="scientific">Trepomonas sp. PC1</name>
    <dbReference type="NCBI Taxonomy" id="1076344"/>
    <lineage>
        <taxon>Eukaryota</taxon>
        <taxon>Metamonada</taxon>
        <taxon>Diplomonadida</taxon>
        <taxon>Hexamitidae</taxon>
        <taxon>Hexamitinae</taxon>
        <taxon>Trepomonas</taxon>
    </lineage>
</organism>
<dbReference type="GO" id="GO:0004672">
    <property type="term" value="F:protein kinase activity"/>
    <property type="evidence" value="ECO:0007669"/>
    <property type="project" value="InterPro"/>
</dbReference>
<reference evidence="2" key="1">
    <citation type="submission" date="2015-07" db="EMBL/GenBank/DDBJ databases">
        <title>Adaptation to a free-living lifestyle via gene acquisitions in the diplomonad Trepomonas sp. PC1.</title>
        <authorList>
            <person name="Xu F."/>
            <person name="Jerlstrom-Hultqvist J."/>
            <person name="Kolisko M."/>
            <person name="Simpson A.G.B."/>
            <person name="Roger A.J."/>
            <person name="Svard S.G."/>
            <person name="Andersson J.O."/>
        </authorList>
    </citation>
    <scope>NUCLEOTIDE SEQUENCE</scope>
    <source>
        <strain evidence="2">PC1</strain>
    </source>
</reference>
<dbReference type="EMBL" id="GDID01001171">
    <property type="protein sequence ID" value="JAP95435.1"/>
    <property type="molecule type" value="Transcribed_RNA"/>
</dbReference>
<accession>A0A146KIM8</accession>
<evidence type="ECO:0000259" key="1">
    <source>
        <dbReference type="PROSITE" id="PS50011"/>
    </source>
</evidence>
<feature type="domain" description="Protein kinase" evidence="1">
    <location>
        <begin position="1"/>
        <end position="253"/>
    </location>
</feature>
<dbReference type="PANTHER" id="PTHR24362">
    <property type="entry name" value="SERINE/THREONINE-PROTEIN KINASE NEK"/>
    <property type="match status" value="1"/>
</dbReference>
<dbReference type="PROSITE" id="PS50011">
    <property type="entry name" value="PROTEIN_KINASE_DOM"/>
    <property type="match status" value="1"/>
</dbReference>
<dbReference type="AlphaFoldDB" id="A0A146KIM8"/>